<feature type="domain" description="SiaC family regulatory phosphoprotein" evidence="1">
    <location>
        <begin position="11"/>
        <end position="129"/>
    </location>
</feature>
<organism evidence="2 3">
    <name type="scientific">Aquibaculum arenosum</name>
    <dbReference type="NCBI Taxonomy" id="3032591"/>
    <lineage>
        <taxon>Bacteria</taxon>
        <taxon>Pseudomonadati</taxon>
        <taxon>Pseudomonadota</taxon>
        <taxon>Alphaproteobacteria</taxon>
        <taxon>Rhodospirillales</taxon>
        <taxon>Rhodovibrionaceae</taxon>
        <taxon>Aquibaculum</taxon>
    </lineage>
</organism>
<keyword evidence="3" id="KW-1185">Reference proteome</keyword>
<dbReference type="Pfam" id="PF09345">
    <property type="entry name" value="SiaC"/>
    <property type="match status" value="1"/>
</dbReference>
<proteinExistence type="predicted"/>
<dbReference type="EMBL" id="JARHUD010000005">
    <property type="protein sequence ID" value="MDF2096370.1"/>
    <property type="molecule type" value="Genomic_DNA"/>
</dbReference>
<dbReference type="Proteomes" id="UP001215503">
    <property type="component" value="Unassembled WGS sequence"/>
</dbReference>
<protein>
    <submittedName>
        <fullName evidence="2">DUF1987 domain-containing protein</fullName>
    </submittedName>
</protein>
<reference evidence="2 3" key="1">
    <citation type="submission" date="2023-03" db="EMBL/GenBank/DDBJ databases">
        <title>Fodinicurvata sp. CAU 1616 isolated from sea sendiment.</title>
        <authorList>
            <person name="Kim W."/>
        </authorList>
    </citation>
    <scope>NUCLEOTIDE SEQUENCE [LARGE SCALE GENOMIC DNA]</scope>
    <source>
        <strain evidence="2 3">CAU 1616</strain>
    </source>
</reference>
<name>A0ABT5YNQ7_9PROT</name>
<gene>
    <name evidence="2" type="ORF">P2G67_10315</name>
</gene>
<sequence>MTSDPKIIEIPSGERSPYISFDFTNGLMKISGESYPEDAAAFFGPLLKEIKDQLSTPGPDLVLDLNLAYFNSSSAKALMNIFQMLEDAAAQGRKVSINWHYHTDDDTMEEFGHDFAEDFQHVSFALQPYS</sequence>
<accession>A0ABT5YNQ7</accession>
<comment type="caution">
    <text evidence="2">The sequence shown here is derived from an EMBL/GenBank/DDBJ whole genome shotgun (WGS) entry which is preliminary data.</text>
</comment>
<evidence type="ECO:0000313" key="2">
    <source>
        <dbReference type="EMBL" id="MDF2096370.1"/>
    </source>
</evidence>
<evidence type="ECO:0000259" key="1">
    <source>
        <dbReference type="Pfam" id="PF09345"/>
    </source>
</evidence>
<dbReference type="RefSeq" id="WP_275822707.1">
    <property type="nucleotide sequence ID" value="NZ_JARHUD010000005.1"/>
</dbReference>
<dbReference type="InterPro" id="IPR018530">
    <property type="entry name" value="SiaC"/>
</dbReference>
<evidence type="ECO:0000313" key="3">
    <source>
        <dbReference type="Proteomes" id="UP001215503"/>
    </source>
</evidence>